<dbReference type="InterPro" id="IPR007685">
    <property type="entry name" value="RelA_SpoT"/>
</dbReference>
<evidence type="ECO:0000256" key="2">
    <source>
        <dbReference type="SAM" id="Coils"/>
    </source>
</evidence>
<dbReference type="AlphaFoldDB" id="K6DTM2"/>
<dbReference type="Proteomes" id="UP000006316">
    <property type="component" value="Unassembled WGS sequence"/>
</dbReference>
<evidence type="ECO:0000256" key="1">
    <source>
        <dbReference type="ARBA" id="ARBA00004976"/>
    </source>
</evidence>
<organism evidence="4 5">
    <name type="scientific">Neobacillus bataviensis LMG 21833</name>
    <dbReference type="NCBI Taxonomy" id="1117379"/>
    <lineage>
        <taxon>Bacteria</taxon>
        <taxon>Bacillati</taxon>
        <taxon>Bacillota</taxon>
        <taxon>Bacilli</taxon>
        <taxon>Bacillales</taxon>
        <taxon>Bacillaceae</taxon>
        <taxon>Neobacillus</taxon>
    </lineage>
</organism>
<dbReference type="RefSeq" id="WP_007083191.1">
    <property type="nucleotide sequence ID" value="NZ_AJLS01000004.1"/>
</dbReference>
<comment type="caution">
    <text evidence="4">The sequence shown here is derived from an EMBL/GenBank/DDBJ whole genome shotgun (WGS) entry which is preliminary data.</text>
</comment>
<protein>
    <recommendedName>
        <fullName evidence="3">RelA/SpoT domain-containing protein</fullName>
    </recommendedName>
</protein>
<evidence type="ECO:0000313" key="4">
    <source>
        <dbReference type="EMBL" id="EKN71593.1"/>
    </source>
</evidence>
<accession>K6DTM2</accession>
<dbReference type="OrthoDB" id="9801824at2"/>
<reference evidence="4 5" key="1">
    <citation type="journal article" date="2012" name="Front. Microbiol.">
        <title>Redundancy and modularity in membrane-associated dissimilatory nitrate reduction in Bacillus.</title>
        <authorList>
            <person name="Heylen K."/>
            <person name="Keltjens J."/>
        </authorList>
    </citation>
    <scope>NUCLEOTIDE SEQUENCE [LARGE SCALE GENOMIC DNA]</scope>
    <source>
        <strain evidence="5">LMG 21833T</strain>
    </source>
</reference>
<dbReference type="PANTHER" id="PTHR41773">
    <property type="entry name" value="GTP PYROPHOSPHATASE-RELATED"/>
    <property type="match status" value="1"/>
</dbReference>
<dbReference type="Gene3D" id="3.30.460.10">
    <property type="entry name" value="Beta Polymerase, domain 2"/>
    <property type="match status" value="1"/>
</dbReference>
<keyword evidence="5" id="KW-1185">Reference proteome</keyword>
<gene>
    <name evidence="4" type="ORF">BABA_00740</name>
</gene>
<dbReference type="PANTHER" id="PTHR41773:SF1">
    <property type="entry name" value="RELA_SPOT DOMAIN-CONTAINING PROTEIN"/>
    <property type="match status" value="1"/>
</dbReference>
<evidence type="ECO:0000259" key="3">
    <source>
        <dbReference type="SMART" id="SM00954"/>
    </source>
</evidence>
<dbReference type="GO" id="GO:0015970">
    <property type="term" value="P:guanosine tetraphosphate biosynthetic process"/>
    <property type="evidence" value="ECO:0007669"/>
    <property type="project" value="UniProtKB-UniPathway"/>
</dbReference>
<dbReference type="EMBL" id="AJLS01000004">
    <property type="protein sequence ID" value="EKN71593.1"/>
    <property type="molecule type" value="Genomic_DNA"/>
</dbReference>
<proteinExistence type="predicted"/>
<sequence>MALINKEDFLIKYNVQLEEFESSGLEWAQLEVIYSHYIEQITTLTTTASTISEILRSNPNAHSVRSRIKNPEHLIHKIIRKTIREKQKEGNEQYTITLENYLNEVTDLIGIRVLHLYKDQALSIDHMIRNKWNLIETATIYIRSGDIIDPVLKESTDYVFKEHPAAYRSWHYLIKTNVTKEDTIVEIQVRTIFEEGWSEVDHQLRYPLELENQLLNNQLLVLNRLAGNADEMVNAIRETKKSLNDLNKEKVEQENLIQELKKEIEELYKDKNIQEGQLISLQEKISKLESYQRRNQKDLSELVSSSTSIFDVKNLVFNNSVKSSDTMRATAVLDKPFNNSILDASKVIFETSPTLKSAFTIIDKRKDNKE</sequence>
<name>K6DTM2_9BACI</name>
<dbReference type="PATRIC" id="fig|1117379.3.peg.154"/>
<dbReference type="eggNOG" id="COG2357">
    <property type="taxonomic scope" value="Bacteria"/>
</dbReference>
<dbReference type="Pfam" id="PF04607">
    <property type="entry name" value="RelA_SpoT"/>
    <property type="match status" value="1"/>
</dbReference>
<dbReference type="SMART" id="SM00954">
    <property type="entry name" value="RelA_SpoT"/>
    <property type="match status" value="1"/>
</dbReference>
<feature type="domain" description="RelA/SpoT" evidence="3">
    <location>
        <begin position="66"/>
        <end position="212"/>
    </location>
</feature>
<dbReference type="UniPathway" id="UPA00908">
    <property type="reaction ID" value="UER00884"/>
</dbReference>
<dbReference type="CDD" id="cd05399">
    <property type="entry name" value="NT_Rel-Spo_like"/>
    <property type="match status" value="1"/>
</dbReference>
<feature type="coiled-coil region" evidence="2">
    <location>
        <begin position="229"/>
        <end position="284"/>
    </location>
</feature>
<evidence type="ECO:0000313" key="5">
    <source>
        <dbReference type="Proteomes" id="UP000006316"/>
    </source>
</evidence>
<keyword evidence="2" id="KW-0175">Coiled coil</keyword>
<comment type="pathway">
    <text evidence="1">Purine metabolism; ppGpp biosynthesis; ppGpp from GTP: step 1/2.</text>
</comment>
<dbReference type="InterPro" id="IPR043519">
    <property type="entry name" value="NT_sf"/>
</dbReference>
<dbReference type="SUPFAM" id="SSF81301">
    <property type="entry name" value="Nucleotidyltransferase"/>
    <property type="match status" value="1"/>
</dbReference>
<dbReference type="STRING" id="1117379.BABA_00740"/>